<dbReference type="GO" id="GO:0006310">
    <property type="term" value="P:DNA recombination"/>
    <property type="evidence" value="ECO:0007669"/>
    <property type="project" value="UniProtKB-KW"/>
</dbReference>
<keyword evidence="7" id="KW-1185">Reference proteome</keyword>
<protein>
    <submittedName>
        <fullName evidence="6">Site-specific recombinase XerD</fullName>
    </submittedName>
</protein>
<dbReference type="Pfam" id="PF00589">
    <property type="entry name" value="Phage_integrase"/>
    <property type="match status" value="1"/>
</dbReference>
<dbReference type="SUPFAM" id="SSF56349">
    <property type="entry name" value="DNA breaking-rejoining enzymes"/>
    <property type="match status" value="1"/>
</dbReference>
<dbReference type="EMBL" id="FOQH01000006">
    <property type="protein sequence ID" value="SFI40446.1"/>
    <property type="molecule type" value="Genomic_DNA"/>
</dbReference>
<dbReference type="PANTHER" id="PTHR30629">
    <property type="entry name" value="PROPHAGE INTEGRASE"/>
    <property type="match status" value="1"/>
</dbReference>
<name>A0A1I3HXH3_9RHOB</name>
<dbReference type="Gene3D" id="1.10.150.130">
    <property type="match status" value="1"/>
</dbReference>
<accession>A0A1I3HXH3</accession>
<proteinExistence type="inferred from homology"/>
<dbReference type="InterPro" id="IPR013762">
    <property type="entry name" value="Integrase-like_cat_sf"/>
</dbReference>
<dbReference type="RefSeq" id="WP_092860612.1">
    <property type="nucleotide sequence ID" value="NZ_FOQH01000006.1"/>
</dbReference>
<evidence type="ECO:0000256" key="4">
    <source>
        <dbReference type="ARBA" id="ARBA00023172"/>
    </source>
</evidence>
<dbReference type="CDD" id="cd00796">
    <property type="entry name" value="INT_Rci_Hp1_C"/>
    <property type="match status" value="1"/>
</dbReference>
<dbReference type="PROSITE" id="PS51898">
    <property type="entry name" value="TYR_RECOMBINASE"/>
    <property type="match status" value="1"/>
</dbReference>
<dbReference type="InterPro" id="IPR050808">
    <property type="entry name" value="Phage_Integrase"/>
</dbReference>
<dbReference type="Proteomes" id="UP000199377">
    <property type="component" value="Unassembled WGS sequence"/>
</dbReference>
<comment type="similarity">
    <text evidence="1">Belongs to the 'phage' integrase family.</text>
</comment>
<dbReference type="InterPro" id="IPR025166">
    <property type="entry name" value="Integrase_DNA_bind_dom"/>
</dbReference>
<evidence type="ECO:0000256" key="2">
    <source>
        <dbReference type="ARBA" id="ARBA00022908"/>
    </source>
</evidence>
<evidence type="ECO:0000313" key="7">
    <source>
        <dbReference type="Proteomes" id="UP000199377"/>
    </source>
</evidence>
<feature type="domain" description="Tyr recombinase" evidence="5">
    <location>
        <begin position="199"/>
        <end position="408"/>
    </location>
</feature>
<dbReference type="OrthoDB" id="6388170at2"/>
<evidence type="ECO:0000313" key="6">
    <source>
        <dbReference type="EMBL" id="SFI40446.1"/>
    </source>
</evidence>
<dbReference type="InterPro" id="IPR011010">
    <property type="entry name" value="DNA_brk_join_enz"/>
</dbReference>
<dbReference type="Pfam" id="PF22022">
    <property type="entry name" value="Phage_int_M"/>
    <property type="match status" value="1"/>
</dbReference>
<dbReference type="InterPro" id="IPR002104">
    <property type="entry name" value="Integrase_catalytic"/>
</dbReference>
<evidence type="ECO:0000256" key="1">
    <source>
        <dbReference type="ARBA" id="ARBA00008857"/>
    </source>
</evidence>
<dbReference type="GO" id="GO:0003677">
    <property type="term" value="F:DNA binding"/>
    <property type="evidence" value="ECO:0007669"/>
    <property type="project" value="UniProtKB-KW"/>
</dbReference>
<keyword evidence="3" id="KW-0238">DNA-binding</keyword>
<reference evidence="6 7" key="1">
    <citation type="submission" date="2016-10" db="EMBL/GenBank/DDBJ databases">
        <authorList>
            <person name="de Groot N.N."/>
        </authorList>
    </citation>
    <scope>NUCLEOTIDE SEQUENCE [LARGE SCALE GENOMIC DNA]</scope>
    <source>
        <strain evidence="6 7">CGMCC 1.11030</strain>
    </source>
</reference>
<dbReference type="AlphaFoldDB" id="A0A1I3HXH3"/>
<dbReference type="Gene3D" id="3.30.160.390">
    <property type="entry name" value="Integrase, DNA-binding domain"/>
    <property type="match status" value="1"/>
</dbReference>
<organism evidence="6 7">
    <name type="scientific">Albimonas pacifica</name>
    <dbReference type="NCBI Taxonomy" id="1114924"/>
    <lineage>
        <taxon>Bacteria</taxon>
        <taxon>Pseudomonadati</taxon>
        <taxon>Pseudomonadota</taxon>
        <taxon>Alphaproteobacteria</taxon>
        <taxon>Rhodobacterales</taxon>
        <taxon>Paracoccaceae</taxon>
        <taxon>Albimonas</taxon>
    </lineage>
</organism>
<dbReference type="PANTHER" id="PTHR30629:SF2">
    <property type="entry name" value="PROPHAGE INTEGRASE INTS-RELATED"/>
    <property type="match status" value="1"/>
</dbReference>
<dbReference type="InterPro" id="IPR010998">
    <property type="entry name" value="Integrase_recombinase_N"/>
</dbReference>
<dbReference type="InterPro" id="IPR038488">
    <property type="entry name" value="Integrase_DNA-bd_sf"/>
</dbReference>
<dbReference type="Gene3D" id="1.10.443.10">
    <property type="entry name" value="Intergrase catalytic core"/>
    <property type="match status" value="1"/>
</dbReference>
<evidence type="ECO:0000256" key="3">
    <source>
        <dbReference type="ARBA" id="ARBA00023125"/>
    </source>
</evidence>
<dbReference type="GO" id="GO:0015074">
    <property type="term" value="P:DNA integration"/>
    <property type="evidence" value="ECO:0007669"/>
    <property type="project" value="UniProtKB-KW"/>
</dbReference>
<dbReference type="InterPro" id="IPR053876">
    <property type="entry name" value="Phage_int_M"/>
</dbReference>
<dbReference type="Pfam" id="PF13356">
    <property type="entry name" value="Arm-DNA-bind_3"/>
    <property type="match status" value="1"/>
</dbReference>
<sequence length="430" mass="48327">MPEKLTEAAARKALPPVRGQSMLWDAEVKGFALRVTPGGAKSFVLDYRAEGRQRRITIGAWPDWTVAAARQTAKDMKREVDLGHDPMGERQAQREAPTVQEMWERYAREHLPKKAERSQADERMMWEKIILPRFGKMKVAQITHDDVDALHRDITEIRGTPVRANRTVEVLRKAFNLAIRWKWRDDNPASGVRRNQEEKRNRYLNRTEIAALAQALNDHSEPMSANAIKLLMLTGARRGEVLGATWEMFDLENGVWTKPSAHTKQRKLHRVPLSGPAVQLLVEMKAAAKAKAEAEGVPPSPYVFPGPTGKPLTEIKRTWVSVCRRAGLGAEVPVLDAKGKPVLDRKGEPKTEFKPNVRIHDIRHSFASILVSAGASLPLIGQMLGHTQVQTTQRYAHLFDDPLRKAAETVGAFVLQRSPEEFSANEAEQK</sequence>
<gene>
    <name evidence="6" type="ORF">SAMN05216258_106227</name>
</gene>
<keyword evidence="4" id="KW-0233">DNA recombination</keyword>
<keyword evidence="2" id="KW-0229">DNA integration</keyword>
<dbReference type="STRING" id="1114924.SAMN05216258_106227"/>
<evidence type="ECO:0000259" key="5">
    <source>
        <dbReference type="PROSITE" id="PS51898"/>
    </source>
</evidence>